<dbReference type="RefSeq" id="WP_231398621.1">
    <property type="nucleotide sequence ID" value="NZ_BONS01000026.1"/>
</dbReference>
<dbReference type="SMART" id="SM00345">
    <property type="entry name" value="HTH_GNTR"/>
    <property type="match status" value="1"/>
</dbReference>
<dbReference type="PROSITE" id="PS50949">
    <property type="entry name" value="HTH_GNTR"/>
    <property type="match status" value="1"/>
</dbReference>
<dbReference type="Pfam" id="PF07729">
    <property type="entry name" value="FCD"/>
    <property type="match status" value="1"/>
</dbReference>
<dbReference type="EMBL" id="JADOUF010000001">
    <property type="protein sequence ID" value="MBG6134140.1"/>
    <property type="molecule type" value="Genomic_DNA"/>
</dbReference>
<dbReference type="Pfam" id="PF00392">
    <property type="entry name" value="GntR"/>
    <property type="match status" value="1"/>
</dbReference>
<dbReference type="AlphaFoldDB" id="A0A8J7G774"/>
<dbReference type="CDD" id="cd07377">
    <property type="entry name" value="WHTH_GntR"/>
    <property type="match status" value="1"/>
</dbReference>
<evidence type="ECO:0000313" key="6">
    <source>
        <dbReference type="Proteomes" id="UP000622552"/>
    </source>
</evidence>
<evidence type="ECO:0000256" key="3">
    <source>
        <dbReference type="ARBA" id="ARBA00023163"/>
    </source>
</evidence>
<keyword evidence="1" id="KW-0805">Transcription regulation</keyword>
<dbReference type="PRINTS" id="PR00035">
    <property type="entry name" value="HTHGNTR"/>
</dbReference>
<dbReference type="InterPro" id="IPR000524">
    <property type="entry name" value="Tscrpt_reg_HTH_GntR"/>
</dbReference>
<protein>
    <submittedName>
        <fullName evidence="5">DNA-binding FadR family transcriptional regulator</fullName>
    </submittedName>
</protein>
<evidence type="ECO:0000256" key="2">
    <source>
        <dbReference type="ARBA" id="ARBA00023125"/>
    </source>
</evidence>
<dbReference type="Gene3D" id="1.20.120.530">
    <property type="entry name" value="GntR ligand-binding domain-like"/>
    <property type="match status" value="1"/>
</dbReference>
<sequence length="240" mass="25928">MAHADRRKVHVTVTDQAIDAIKAMIARGELAAGDRLPNEEIFAEQLGLSRNSLREAMRALIAMGILVSKQGDGTYVSSLEPHVLLESLAFAADVSSSRGVSHMLQVRRMLEPQATALAAVRVSDADIAALQGCIDRTVEEMGVEDFITLDMEFHRRIIDLVGNPVLSMLLEILAGRTVRTRVLRGTRIADAQEVIRREHQAILDALILRDPQLAAAAAAMHVAGVERWAAEQAALSGGAA</sequence>
<dbReference type="InterPro" id="IPR011711">
    <property type="entry name" value="GntR_C"/>
</dbReference>
<evidence type="ECO:0000313" key="5">
    <source>
        <dbReference type="EMBL" id="MBG6134140.1"/>
    </source>
</evidence>
<dbReference type="SUPFAM" id="SSF46785">
    <property type="entry name" value="Winged helix' DNA-binding domain"/>
    <property type="match status" value="1"/>
</dbReference>
<dbReference type="InterPro" id="IPR036390">
    <property type="entry name" value="WH_DNA-bd_sf"/>
</dbReference>
<dbReference type="SUPFAM" id="SSF48008">
    <property type="entry name" value="GntR ligand-binding domain-like"/>
    <property type="match status" value="1"/>
</dbReference>
<dbReference type="GO" id="GO:0003677">
    <property type="term" value="F:DNA binding"/>
    <property type="evidence" value="ECO:0007669"/>
    <property type="project" value="UniProtKB-KW"/>
</dbReference>
<keyword evidence="3" id="KW-0804">Transcription</keyword>
<comment type="caution">
    <text evidence="5">The sequence shown here is derived from an EMBL/GenBank/DDBJ whole genome shotgun (WGS) entry which is preliminary data.</text>
</comment>
<keyword evidence="6" id="KW-1185">Reference proteome</keyword>
<evidence type="ECO:0000259" key="4">
    <source>
        <dbReference type="PROSITE" id="PS50949"/>
    </source>
</evidence>
<reference evidence="5" key="1">
    <citation type="submission" date="2020-11" db="EMBL/GenBank/DDBJ databases">
        <title>Sequencing the genomes of 1000 actinobacteria strains.</title>
        <authorList>
            <person name="Klenk H.-P."/>
        </authorList>
    </citation>
    <scope>NUCLEOTIDE SEQUENCE</scope>
    <source>
        <strain evidence="5">DSM 45356</strain>
    </source>
</reference>
<accession>A0A8J7G774</accession>
<dbReference type="GO" id="GO:0003700">
    <property type="term" value="F:DNA-binding transcription factor activity"/>
    <property type="evidence" value="ECO:0007669"/>
    <property type="project" value="InterPro"/>
</dbReference>
<evidence type="ECO:0000256" key="1">
    <source>
        <dbReference type="ARBA" id="ARBA00023015"/>
    </source>
</evidence>
<dbReference type="InterPro" id="IPR036388">
    <property type="entry name" value="WH-like_DNA-bd_sf"/>
</dbReference>
<dbReference type="Gene3D" id="1.10.10.10">
    <property type="entry name" value="Winged helix-like DNA-binding domain superfamily/Winged helix DNA-binding domain"/>
    <property type="match status" value="1"/>
</dbReference>
<dbReference type="PANTHER" id="PTHR43537:SF51">
    <property type="entry name" value="HTH-TYPE TRANSCRIPTIONAL REGULATOR LGOR-RELATED"/>
    <property type="match status" value="1"/>
</dbReference>
<feature type="domain" description="HTH gntR-type" evidence="4">
    <location>
        <begin position="11"/>
        <end position="79"/>
    </location>
</feature>
<gene>
    <name evidence="5" type="ORF">IW245_000334</name>
</gene>
<organism evidence="5 6">
    <name type="scientific">Longispora fulva</name>
    <dbReference type="NCBI Taxonomy" id="619741"/>
    <lineage>
        <taxon>Bacteria</taxon>
        <taxon>Bacillati</taxon>
        <taxon>Actinomycetota</taxon>
        <taxon>Actinomycetes</taxon>
        <taxon>Micromonosporales</taxon>
        <taxon>Micromonosporaceae</taxon>
        <taxon>Longispora</taxon>
    </lineage>
</organism>
<dbReference type="SMART" id="SM00895">
    <property type="entry name" value="FCD"/>
    <property type="match status" value="1"/>
</dbReference>
<dbReference type="InterPro" id="IPR008920">
    <property type="entry name" value="TF_FadR/GntR_C"/>
</dbReference>
<keyword evidence="2 5" id="KW-0238">DNA-binding</keyword>
<dbReference type="Proteomes" id="UP000622552">
    <property type="component" value="Unassembled WGS sequence"/>
</dbReference>
<name>A0A8J7G774_9ACTN</name>
<dbReference type="PANTHER" id="PTHR43537">
    <property type="entry name" value="TRANSCRIPTIONAL REGULATOR, GNTR FAMILY"/>
    <property type="match status" value="1"/>
</dbReference>
<proteinExistence type="predicted"/>